<keyword evidence="2 3" id="KW-0520">NAD</keyword>
<dbReference type="EMBL" id="MTSM01000033">
    <property type="protein sequence ID" value="OPX54206.1"/>
    <property type="molecule type" value="Genomic_DNA"/>
</dbReference>
<dbReference type="PANTHER" id="PTHR11085">
    <property type="entry name" value="NAD-DEPENDENT PROTEIN DEACYLASE SIRTUIN-5, MITOCHONDRIAL-RELATED"/>
    <property type="match status" value="1"/>
</dbReference>
<dbReference type="InterPro" id="IPR026590">
    <property type="entry name" value="Ssirtuin_cat_dom"/>
</dbReference>
<dbReference type="EC" id="2.3.1.286" evidence="3"/>
<reference evidence="6 7" key="1">
    <citation type="submission" date="2017-01" db="EMBL/GenBank/DDBJ databases">
        <title>Genome Sequencing of a Marine Spirillum, Oceanospirillum multiglobuliferum ATCC 33336, from Japan.</title>
        <authorList>
            <person name="Carney J.G."/>
            <person name="Trachtenberg A.M."/>
            <person name="Rheaume B.A."/>
            <person name="Linnane J.D."/>
            <person name="Pitts N.L."/>
            <person name="Mykles D.L."/>
            <person name="Maclea K.S."/>
        </authorList>
    </citation>
    <scope>NUCLEOTIDE SEQUENCE [LARGE SCALE GENOMIC DNA]</scope>
    <source>
        <strain evidence="6 7">ATCC 33336</strain>
    </source>
</reference>
<gene>
    <name evidence="3" type="primary">cobB</name>
    <name evidence="6" type="ORF">BTE48_15350</name>
</gene>
<feature type="binding site" evidence="3">
    <location>
        <position position="62"/>
    </location>
    <ligand>
        <name>substrate</name>
    </ligand>
</feature>
<dbReference type="GO" id="GO:0036055">
    <property type="term" value="F:protein-succinyllysine desuccinylase activity"/>
    <property type="evidence" value="ECO:0007669"/>
    <property type="project" value="UniProtKB-UniRule"/>
</dbReference>
<organism evidence="6 7">
    <name type="scientific">Oceanospirillum multiglobuliferum</name>
    <dbReference type="NCBI Taxonomy" id="64969"/>
    <lineage>
        <taxon>Bacteria</taxon>
        <taxon>Pseudomonadati</taxon>
        <taxon>Pseudomonadota</taxon>
        <taxon>Gammaproteobacteria</taxon>
        <taxon>Oceanospirillales</taxon>
        <taxon>Oceanospirillaceae</taxon>
        <taxon>Oceanospirillum</taxon>
    </lineage>
</organism>
<dbReference type="GO" id="GO:0036054">
    <property type="term" value="F:protein-malonyllysine demalonylase activity"/>
    <property type="evidence" value="ECO:0007669"/>
    <property type="project" value="InterPro"/>
</dbReference>
<sequence length="245" mass="26668">MTSLEIKPDKAHIVILSGAGISAESGIKTFRDSDGLWENHRVEDVATPEAWHQDPELVLGFYNARRQQIRKAEPNPAHLALVELEKAFQVTVITQNIDDLHERAGSSTVLHLHGEILKARSTLDARLVYNLGHNDIHAGDICDKGSQLRPHIVWFGEDVPMYPVAHEITQTADLVIVVGTSLQVQPASFLASAAPAHIARIVVDPKAEANVPAFYLRAPAGEALPKLVSYLLEHGISDLSGIGAE</sequence>
<proteinExistence type="inferred from homology"/>
<dbReference type="InterPro" id="IPR026591">
    <property type="entry name" value="Sirtuin_cat_small_dom_sf"/>
</dbReference>
<dbReference type="OrthoDB" id="9800582at2"/>
<comment type="function">
    <text evidence="3">NAD-dependent lysine deacetylase and desuccinylase that specifically removes acetyl and succinyl groups on target proteins. Modulates the activities of several proteins which are inactive in their acylated form.</text>
</comment>
<feature type="binding site" evidence="3">
    <location>
        <begin position="18"/>
        <end position="37"/>
    </location>
    <ligand>
        <name>NAD(+)</name>
        <dbReference type="ChEBI" id="CHEBI:57540"/>
    </ligand>
</feature>
<keyword evidence="3" id="KW-0963">Cytoplasm</keyword>
<comment type="domain">
    <text evidence="3">2 residues (Tyr-62 and Arg-65) present in a large hydrophobic pocket are probably involved in substrate specificity. They are important for desuccinylation activity, but dispensable for deacetylation activity.</text>
</comment>
<evidence type="ECO:0000256" key="3">
    <source>
        <dbReference type="HAMAP-Rule" id="MF_01121"/>
    </source>
</evidence>
<dbReference type="Proteomes" id="UP000191418">
    <property type="component" value="Unassembled WGS sequence"/>
</dbReference>
<feature type="binding site" evidence="3">
    <location>
        <begin position="95"/>
        <end position="98"/>
    </location>
    <ligand>
        <name>NAD(+)</name>
        <dbReference type="ChEBI" id="CHEBI:57540"/>
    </ligand>
</feature>
<dbReference type="InterPro" id="IPR027546">
    <property type="entry name" value="Sirtuin_class_III"/>
</dbReference>
<accession>A0A1V4T120</accession>
<evidence type="ECO:0000259" key="5">
    <source>
        <dbReference type="PROSITE" id="PS50305"/>
    </source>
</evidence>
<dbReference type="HAMAP" id="MF_01121">
    <property type="entry name" value="Sirtuin_ClassIII"/>
    <property type="match status" value="1"/>
</dbReference>
<comment type="catalytic activity">
    <reaction evidence="3">
        <text>N(6)-succinyl-L-lysyl-[protein] + NAD(+) + H2O = 2''-O-succinyl-ADP-D-ribose + nicotinamide + L-lysyl-[protein]</text>
        <dbReference type="Rhea" id="RHEA:47668"/>
        <dbReference type="Rhea" id="RHEA-COMP:9752"/>
        <dbReference type="Rhea" id="RHEA-COMP:11877"/>
        <dbReference type="ChEBI" id="CHEBI:15377"/>
        <dbReference type="ChEBI" id="CHEBI:17154"/>
        <dbReference type="ChEBI" id="CHEBI:29969"/>
        <dbReference type="ChEBI" id="CHEBI:57540"/>
        <dbReference type="ChEBI" id="CHEBI:87830"/>
        <dbReference type="ChEBI" id="CHEBI:87832"/>
    </reaction>
</comment>
<keyword evidence="1" id="KW-0808">Transferase</keyword>
<comment type="caution">
    <text evidence="6">The sequence shown here is derived from an EMBL/GenBank/DDBJ whole genome shotgun (WGS) entry which is preliminary data.</text>
</comment>
<dbReference type="CDD" id="cd01412">
    <property type="entry name" value="SIRT5_Af1_CobB"/>
    <property type="match status" value="1"/>
</dbReference>
<dbReference type="STRING" id="64969.SAMN02745127_03133"/>
<keyword evidence="7" id="KW-1185">Reference proteome</keyword>
<dbReference type="SUPFAM" id="SSF52467">
    <property type="entry name" value="DHS-like NAD/FAD-binding domain"/>
    <property type="match status" value="1"/>
</dbReference>
<evidence type="ECO:0000256" key="1">
    <source>
        <dbReference type="ARBA" id="ARBA00022679"/>
    </source>
</evidence>
<dbReference type="PROSITE" id="PS50305">
    <property type="entry name" value="SIRTUIN"/>
    <property type="match status" value="1"/>
</dbReference>
<feature type="binding site" evidence="3">
    <location>
        <position position="220"/>
    </location>
    <ligand>
        <name>NAD(+)</name>
        <dbReference type="ChEBI" id="CHEBI:57540"/>
    </ligand>
</feature>
<dbReference type="PANTHER" id="PTHR11085:SF4">
    <property type="entry name" value="NAD-DEPENDENT PROTEIN DEACYLASE"/>
    <property type="match status" value="1"/>
</dbReference>
<dbReference type="GO" id="GO:0005737">
    <property type="term" value="C:cytoplasm"/>
    <property type="evidence" value="ECO:0007669"/>
    <property type="project" value="UniProtKB-SubCell"/>
</dbReference>
<evidence type="ECO:0000313" key="7">
    <source>
        <dbReference type="Proteomes" id="UP000191418"/>
    </source>
</evidence>
<comment type="similarity">
    <text evidence="3">Belongs to the sirtuin family. Class III subfamily.</text>
</comment>
<feature type="domain" description="Deacetylase sirtuin-type" evidence="5">
    <location>
        <begin position="1"/>
        <end position="234"/>
    </location>
</feature>
<evidence type="ECO:0000256" key="2">
    <source>
        <dbReference type="ARBA" id="ARBA00023027"/>
    </source>
</evidence>
<dbReference type="InterPro" id="IPR029035">
    <property type="entry name" value="DHS-like_NAD/FAD-binding_dom"/>
</dbReference>
<feature type="binding site" evidence="3">
    <location>
        <begin position="179"/>
        <end position="181"/>
    </location>
    <ligand>
        <name>NAD(+)</name>
        <dbReference type="ChEBI" id="CHEBI:57540"/>
    </ligand>
</feature>
<feature type="active site" description="Proton acceptor" evidence="3">
    <location>
        <position position="113"/>
    </location>
</feature>
<comment type="caution">
    <text evidence="3 4">Lacks conserved residue(s) required for the propagation of feature annotation.</text>
</comment>
<dbReference type="Gene3D" id="3.40.50.1220">
    <property type="entry name" value="TPP-binding domain"/>
    <property type="match status" value="1"/>
</dbReference>
<protein>
    <recommendedName>
        <fullName evidence="3">NAD-dependent protein deacylase</fullName>
        <ecNumber evidence="3">2.3.1.286</ecNumber>
    </recommendedName>
    <alternativeName>
        <fullName evidence="3">Regulatory protein SIR2 homolog</fullName>
    </alternativeName>
</protein>
<comment type="catalytic activity">
    <reaction evidence="3">
        <text>N(6)-acetyl-L-lysyl-[protein] + NAD(+) + H2O = 2''-O-acetyl-ADP-D-ribose + nicotinamide + L-lysyl-[protein]</text>
        <dbReference type="Rhea" id="RHEA:43636"/>
        <dbReference type="Rhea" id="RHEA-COMP:9752"/>
        <dbReference type="Rhea" id="RHEA-COMP:10731"/>
        <dbReference type="ChEBI" id="CHEBI:15377"/>
        <dbReference type="ChEBI" id="CHEBI:17154"/>
        <dbReference type="ChEBI" id="CHEBI:29969"/>
        <dbReference type="ChEBI" id="CHEBI:57540"/>
        <dbReference type="ChEBI" id="CHEBI:61930"/>
        <dbReference type="ChEBI" id="CHEBI:83767"/>
        <dbReference type="EC" id="2.3.1.286"/>
    </reaction>
</comment>
<dbReference type="InterPro" id="IPR003000">
    <property type="entry name" value="Sirtuin"/>
</dbReference>
<dbReference type="AlphaFoldDB" id="A0A1V4T120"/>
<name>A0A1V4T120_9GAMM</name>
<dbReference type="GO" id="GO:0017136">
    <property type="term" value="F:histone deacetylase activity, NAD-dependent"/>
    <property type="evidence" value="ECO:0007669"/>
    <property type="project" value="TreeGrafter"/>
</dbReference>
<comment type="subcellular location">
    <subcellularLocation>
        <location evidence="3">Cytoplasm</location>
    </subcellularLocation>
</comment>
<dbReference type="InterPro" id="IPR050134">
    <property type="entry name" value="NAD-dep_sirtuin_deacylases"/>
</dbReference>
<evidence type="ECO:0000256" key="4">
    <source>
        <dbReference type="PROSITE-ProRule" id="PRU00236"/>
    </source>
</evidence>
<dbReference type="Gene3D" id="3.30.1600.10">
    <property type="entry name" value="SIR2/SIRT2 'Small Domain"/>
    <property type="match status" value="1"/>
</dbReference>
<dbReference type="GO" id="GO:0070403">
    <property type="term" value="F:NAD+ binding"/>
    <property type="evidence" value="ECO:0007669"/>
    <property type="project" value="UniProtKB-UniRule"/>
</dbReference>
<feature type="binding site" evidence="3">
    <location>
        <position position="65"/>
    </location>
    <ligand>
        <name>substrate</name>
    </ligand>
</feature>
<dbReference type="Pfam" id="PF02146">
    <property type="entry name" value="SIR2"/>
    <property type="match status" value="1"/>
</dbReference>
<evidence type="ECO:0000313" key="6">
    <source>
        <dbReference type="EMBL" id="OPX54206.1"/>
    </source>
</evidence>